<organism evidence="2 3">
    <name type="scientific">Paenibacillus endophyticus</name>
    <dbReference type="NCBI Taxonomy" id="1294268"/>
    <lineage>
        <taxon>Bacteria</taxon>
        <taxon>Bacillati</taxon>
        <taxon>Bacillota</taxon>
        <taxon>Bacilli</taxon>
        <taxon>Bacillales</taxon>
        <taxon>Paenibacillaceae</taxon>
        <taxon>Paenibacillus</taxon>
    </lineage>
</organism>
<dbReference type="Proteomes" id="UP000518605">
    <property type="component" value="Unassembled WGS sequence"/>
</dbReference>
<name>A0A7W5G8V6_9BACL</name>
<evidence type="ECO:0008006" key="4">
    <source>
        <dbReference type="Google" id="ProtNLM"/>
    </source>
</evidence>
<accession>A0A7W5G8V6</accession>
<keyword evidence="1" id="KW-0732">Signal</keyword>
<dbReference type="Pfam" id="PF11518">
    <property type="entry name" value="DUF3221"/>
    <property type="match status" value="1"/>
</dbReference>
<gene>
    <name evidence="2" type="ORF">FHS16_001050</name>
</gene>
<comment type="caution">
    <text evidence="2">The sequence shown here is derived from an EMBL/GenBank/DDBJ whole genome shotgun (WGS) entry which is preliminary data.</text>
</comment>
<evidence type="ECO:0000313" key="2">
    <source>
        <dbReference type="EMBL" id="MBB3151016.1"/>
    </source>
</evidence>
<evidence type="ECO:0000313" key="3">
    <source>
        <dbReference type="Proteomes" id="UP000518605"/>
    </source>
</evidence>
<proteinExistence type="predicted"/>
<dbReference type="EMBL" id="JACHXW010000002">
    <property type="protein sequence ID" value="MBB3151016.1"/>
    <property type="molecule type" value="Genomic_DNA"/>
</dbReference>
<reference evidence="2 3" key="1">
    <citation type="submission" date="2020-08" db="EMBL/GenBank/DDBJ databases">
        <title>Genomic Encyclopedia of Type Strains, Phase III (KMG-III): the genomes of soil and plant-associated and newly described type strains.</title>
        <authorList>
            <person name="Whitman W."/>
        </authorList>
    </citation>
    <scope>NUCLEOTIDE SEQUENCE [LARGE SCALE GENOMIC DNA]</scope>
    <source>
        <strain evidence="2 3">CECT 8234</strain>
    </source>
</reference>
<keyword evidence="3" id="KW-1185">Reference proteome</keyword>
<protein>
    <recommendedName>
        <fullName evidence="4">DUF3221 domain-containing protein</fullName>
    </recommendedName>
</protein>
<evidence type="ECO:0000256" key="1">
    <source>
        <dbReference type="SAM" id="SignalP"/>
    </source>
</evidence>
<dbReference type="AlphaFoldDB" id="A0A7W5G8V6"/>
<dbReference type="RefSeq" id="WP_183559509.1">
    <property type="nucleotide sequence ID" value="NZ_CBCSLB010000009.1"/>
</dbReference>
<feature type="signal peptide" evidence="1">
    <location>
        <begin position="1"/>
        <end position="25"/>
    </location>
</feature>
<dbReference type="InterPro" id="IPR021598">
    <property type="entry name" value="DUF3221"/>
</dbReference>
<sequence length="117" mass="13007">MRKFALGAVIILAICMLSVCTSSEAKKGNYIISKEDQRVLVANRISQKDSETKTFAALKKNNVQLINYIIEDIALYNELREGDRVIVTPETNGTGLYVVMQSYPPQIVAGEIVVQKD</sequence>
<feature type="chain" id="PRO_5030558184" description="DUF3221 domain-containing protein" evidence="1">
    <location>
        <begin position="26"/>
        <end position="117"/>
    </location>
</feature>